<reference evidence="3" key="2">
    <citation type="submission" date="2023-06" db="EMBL/GenBank/DDBJ databases">
        <authorList>
            <consortium name="Lawrence Berkeley National Laboratory"/>
            <person name="Mondo S.J."/>
            <person name="Hensen N."/>
            <person name="Bonometti L."/>
            <person name="Westerberg I."/>
            <person name="Brannstrom I.O."/>
            <person name="Guillou S."/>
            <person name="Cros-Aarteil S."/>
            <person name="Calhoun S."/>
            <person name="Haridas S."/>
            <person name="Kuo A."/>
            <person name="Pangilinan J."/>
            <person name="Riley R."/>
            <person name="Labutti K."/>
            <person name="Andreopoulos B."/>
            <person name="Lipzen A."/>
            <person name="Chen C."/>
            <person name="Yanf M."/>
            <person name="Daum C."/>
            <person name="Ng V."/>
            <person name="Clum A."/>
            <person name="Steindorff A."/>
            <person name="Ohm R."/>
            <person name="Martin F."/>
            <person name="Silar P."/>
            <person name="Natvig D."/>
            <person name="Lalanne C."/>
            <person name="Gautier V."/>
            <person name="Ament-Velasquez S.L."/>
            <person name="Kruys A."/>
            <person name="Hutchinson M.I."/>
            <person name="Powell A.J."/>
            <person name="Barry K."/>
            <person name="Miller A.N."/>
            <person name="Grigoriev I.V."/>
            <person name="Debuchy R."/>
            <person name="Gladieux P."/>
            <person name="Thoren M.H."/>
            <person name="Johannesson H."/>
        </authorList>
    </citation>
    <scope>NUCLEOTIDE SEQUENCE</scope>
    <source>
        <strain evidence="3">CBS 333.67</strain>
    </source>
</reference>
<evidence type="ECO:0000256" key="2">
    <source>
        <dbReference type="SAM" id="SignalP"/>
    </source>
</evidence>
<dbReference type="Proteomes" id="UP001273166">
    <property type="component" value="Unassembled WGS sequence"/>
</dbReference>
<feature type="region of interest" description="Disordered" evidence="1">
    <location>
        <begin position="253"/>
        <end position="280"/>
    </location>
</feature>
<accession>A0AAJ0M6Y1</accession>
<keyword evidence="2" id="KW-0732">Signal</keyword>
<evidence type="ECO:0000313" key="3">
    <source>
        <dbReference type="EMBL" id="KAK3311341.1"/>
    </source>
</evidence>
<protein>
    <submittedName>
        <fullName evidence="3">Uncharacterized protein</fullName>
    </submittedName>
</protein>
<dbReference type="GeneID" id="87889697"/>
<evidence type="ECO:0000313" key="4">
    <source>
        <dbReference type="Proteomes" id="UP001273166"/>
    </source>
</evidence>
<reference evidence="3" key="1">
    <citation type="journal article" date="2023" name="Mol. Phylogenet. Evol.">
        <title>Genome-scale phylogeny and comparative genomics of the fungal order Sordariales.</title>
        <authorList>
            <person name="Hensen N."/>
            <person name="Bonometti L."/>
            <person name="Westerberg I."/>
            <person name="Brannstrom I.O."/>
            <person name="Guillou S."/>
            <person name="Cros-Aarteil S."/>
            <person name="Calhoun S."/>
            <person name="Haridas S."/>
            <person name="Kuo A."/>
            <person name="Mondo S."/>
            <person name="Pangilinan J."/>
            <person name="Riley R."/>
            <person name="LaButti K."/>
            <person name="Andreopoulos B."/>
            <person name="Lipzen A."/>
            <person name="Chen C."/>
            <person name="Yan M."/>
            <person name="Daum C."/>
            <person name="Ng V."/>
            <person name="Clum A."/>
            <person name="Steindorff A."/>
            <person name="Ohm R.A."/>
            <person name="Martin F."/>
            <person name="Silar P."/>
            <person name="Natvig D.O."/>
            <person name="Lalanne C."/>
            <person name="Gautier V."/>
            <person name="Ament-Velasquez S.L."/>
            <person name="Kruys A."/>
            <person name="Hutchinson M.I."/>
            <person name="Powell A.J."/>
            <person name="Barry K."/>
            <person name="Miller A.N."/>
            <person name="Grigoriev I.V."/>
            <person name="Debuchy R."/>
            <person name="Gladieux P."/>
            <person name="Hiltunen Thoren M."/>
            <person name="Johannesson H."/>
        </authorList>
    </citation>
    <scope>NUCLEOTIDE SEQUENCE</scope>
    <source>
        <strain evidence="3">CBS 333.67</strain>
    </source>
</reference>
<dbReference type="EMBL" id="JAUDZG010000001">
    <property type="protein sequence ID" value="KAK3311341.1"/>
    <property type="molecule type" value="Genomic_DNA"/>
</dbReference>
<evidence type="ECO:0000256" key="1">
    <source>
        <dbReference type="SAM" id="MobiDB-lite"/>
    </source>
</evidence>
<keyword evidence="4" id="KW-1185">Reference proteome</keyword>
<sequence>MLRAAGCAACASLAQPSASALLCLASGLYGSETISAPGSRLMILGSQPPEVNSVVRTGTDRSKTDNCPNQGAHRPPYLYQQPNIKVPVNYCVPKAHAGPPANLYNPRALSPQDVNGIPMNFREAQPTIHRASVQPAQFLSCPTRYDPAISDHIFRQPTPTREDVVWLAGGIDTVHLHTCFTTNAACGRVPRNIRARALPSWWRIALRSPSDGTADAAGIAFTYALDALQGDEAINSLLLAAHPVRAVFQNGQWKDPSASQAATKPTPSHPTGLGWKDVNN</sequence>
<comment type="caution">
    <text evidence="3">The sequence shown here is derived from an EMBL/GenBank/DDBJ whole genome shotgun (WGS) entry which is preliminary data.</text>
</comment>
<gene>
    <name evidence="3" type="ORF">B0T15DRAFT_571726</name>
</gene>
<feature type="chain" id="PRO_5042585209" evidence="2">
    <location>
        <begin position="21"/>
        <end position="280"/>
    </location>
</feature>
<organism evidence="3 4">
    <name type="scientific">Chaetomium strumarium</name>
    <dbReference type="NCBI Taxonomy" id="1170767"/>
    <lineage>
        <taxon>Eukaryota</taxon>
        <taxon>Fungi</taxon>
        <taxon>Dikarya</taxon>
        <taxon>Ascomycota</taxon>
        <taxon>Pezizomycotina</taxon>
        <taxon>Sordariomycetes</taxon>
        <taxon>Sordariomycetidae</taxon>
        <taxon>Sordariales</taxon>
        <taxon>Chaetomiaceae</taxon>
        <taxon>Chaetomium</taxon>
    </lineage>
</organism>
<feature type="non-terminal residue" evidence="3">
    <location>
        <position position="280"/>
    </location>
</feature>
<feature type="region of interest" description="Disordered" evidence="1">
    <location>
        <begin position="55"/>
        <end position="74"/>
    </location>
</feature>
<feature type="signal peptide" evidence="2">
    <location>
        <begin position="1"/>
        <end position="20"/>
    </location>
</feature>
<dbReference type="RefSeq" id="XP_062727121.1">
    <property type="nucleotide sequence ID" value="XM_062870868.1"/>
</dbReference>
<proteinExistence type="predicted"/>
<name>A0AAJ0M6Y1_9PEZI</name>
<feature type="compositionally biased region" description="Polar residues" evidence="1">
    <location>
        <begin position="253"/>
        <end position="266"/>
    </location>
</feature>
<dbReference type="AlphaFoldDB" id="A0AAJ0M6Y1"/>